<proteinExistence type="predicted"/>
<reference evidence="2" key="1">
    <citation type="submission" date="2016-11" db="UniProtKB">
        <authorList>
            <consortium name="WormBaseParasite"/>
        </authorList>
    </citation>
    <scope>IDENTIFICATION</scope>
</reference>
<dbReference type="Proteomes" id="UP000095283">
    <property type="component" value="Unplaced"/>
</dbReference>
<sequence length="91" mass="10585">MELYTHFRRPVSFLIRNVKSRNIYFRFVATKVNLLNGAAEISSHMGQAVCHINLRFDEKKIVINSFTVSCYNITGNILYLIDNSSQIRLEM</sequence>
<evidence type="ECO:0000313" key="2">
    <source>
        <dbReference type="WBParaSite" id="Hba_08488"/>
    </source>
</evidence>
<dbReference type="AlphaFoldDB" id="A0A1I7WTJ3"/>
<name>A0A1I7WTJ3_HETBA</name>
<organism evidence="1 2">
    <name type="scientific">Heterorhabditis bacteriophora</name>
    <name type="common">Entomopathogenic nematode worm</name>
    <dbReference type="NCBI Taxonomy" id="37862"/>
    <lineage>
        <taxon>Eukaryota</taxon>
        <taxon>Metazoa</taxon>
        <taxon>Ecdysozoa</taxon>
        <taxon>Nematoda</taxon>
        <taxon>Chromadorea</taxon>
        <taxon>Rhabditida</taxon>
        <taxon>Rhabditina</taxon>
        <taxon>Rhabditomorpha</taxon>
        <taxon>Strongyloidea</taxon>
        <taxon>Heterorhabditidae</taxon>
        <taxon>Heterorhabditis</taxon>
    </lineage>
</organism>
<keyword evidence="1" id="KW-1185">Reference proteome</keyword>
<protein>
    <submittedName>
        <fullName evidence="2">Uncharacterized protein</fullName>
    </submittedName>
</protein>
<accession>A0A1I7WTJ3</accession>
<dbReference type="WBParaSite" id="Hba_08488">
    <property type="protein sequence ID" value="Hba_08488"/>
    <property type="gene ID" value="Hba_08488"/>
</dbReference>
<evidence type="ECO:0000313" key="1">
    <source>
        <dbReference type="Proteomes" id="UP000095283"/>
    </source>
</evidence>